<evidence type="ECO:0000256" key="3">
    <source>
        <dbReference type="ARBA" id="ARBA00010343"/>
    </source>
</evidence>
<dbReference type="GO" id="GO:0015031">
    <property type="term" value="P:protein transport"/>
    <property type="evidence" value="ECO:0007669"/>
    <property type="project" value="UniProtKB-KW"/>
</dbReference>
<keyword evidence="13" id="KW-0379">Hydroxylation</keyword>
<dbReference type="InParanoid" id="G3HHB8"/>
<dbReference type="eggNOG" id="KOG1745">
    <property type="taxonomic scope" value="Eukaryota"/>
</dbReference>
<dbReference type="SMART" id="SM00428">
    <property type="entry name" value="H3"/>
    <property type="match status" value="1"/>
</dbReference>
<dbReference type="STRING" id="10029.G3HHB8"/>
<dbReference type="PANTHER" id="PTHR11426">
    <property type="entry name" value="HISTONE H3"/>
    <property type="match status" value="1"/>
</dbReference>
<dbReference type="InterPro" id="IPR000164">
    <property type="entry name" value="Histone_H3/CENP-A"/>
</dbReference>
<evidence type="ECO:0000256" key="13">
    <source>
        <dbReference type="ARBA" id="ARBA00023278"/>
    </source>
</evidence>
<protein>
    <submittedName>
        <fullName evidence="17">Histone H3.3</fullName>
    </submittedName>
</protein>
<evidence type="ECO:0000256" key="10">
    <source>
        <dbReference type="ARBA" id="ARBA00023125"/>
    </source>
</evidence>
<gene>
    <name evidence="17" type="ORF">I79_010016</name>
</gene>
<dbReference type="FunFam" id="1.10.20.10:FF:000044">
    <property type="entry name" value="Histone H3.3"/>
    <property type="match status" value="1"/>
</dbReference>
<keyword evidence="9" id="KW-0007">Acetylation</keyword>
<dbReference type="Proteomes" id="UP000001075">
    <property type="component" value="Unassembled WGS sequence"/>
</dbReference>
<dbReference type="GO" id="GO:0005737">
    <property type="term" value="C:cytoplasm"/>
    <property type="evidence" value="ECO:0007669"/>
    <property type="project" value="UniProtKB-SubCell"/>
</dbReference>
<dbReference type="FunCoup" id="G3HHB8">
    <property type="interactions" value="3222"/>
</dbReference>
<reference evidence="18" key="1">
    <citation type="journal article" date="2011" name="Nat. Biotechnol.">
        <title>The genomic sequence of the Chinese hamster ovary (CHO)-K1 cell line.</title>
        <authorList>
            <person name="Xu X."/>
            <person name="Nagarajan H."/>
            <person name="Lewis N.E."/>
            <person name="Pan S."/>
            <person name="Cai Z."/>
            <person name="Liu X."/>
            <person name="Chen W."/>
            <person name="Xie M."/>
            <person name="Wang W."/>
            <person name="Hammond S."/>
            <person name="Andersen M.R."/>
            <person name="Neff N."/>
            <person name="Passarelli B."/>
            <person name="Koh W."/>
            <person name="Fan H.C."/>
            <person name="Wang J."/>
            <person name="Gui Y."/>
            <person name="Lee K.H."/>
            <person name="Betenbaugh M.J."/>
            <person name="Quake S.R."/>
            <person name="Famili I."/>
            <person name="Palsson B.O."/>
            <person name="Wang J."/>
        </authorList>
    </citation>
    <scope>NUCLEOTIDE SEQUENCE [LARGE SCALE GENOMIC DNA]</scope>
    <source>
        <strain evidence="18">CHO K1 cell line</strain>
    </source>
</reference>
<keyword evidence="7" id="KW-0832">Ubl conjugation</keyword>
<dbReference type="Gene3D" id="1.10.20.10">
    <property type="entry name" value="Histone, subunit A"/>
    <property type="match status" value="1"/>
</dbReference>
<comment type="subcellular location">
    <subcellularLocation>
        <location evidence="2">Chromosome</location>
    </subcellularLocation>
    <subcellularLocation>
        <location evidence="1">Nucleus</location>
    </subcellularLocation>
</comment>
<evidence type="ECO:0000256" key="6">
    <source>
        <dbReference type="ARBA" id="ARBA00022765"/>
    </source>
</evidence>
<feature type="domain" description="60S ribosomal export protein NMD3 SH3" evidence="16">
    <location>
        <begin position="176"/>
        <end position="219"/>
    </location>
</feature>
<evidence type="ECO:0000256" key="4">
    <source>
        <dbReference type="ARBA" id="ARBA00022454"/>
    </source>
</evidence>
<evidence type="ECO:0000256" key="2">
    <source>
        <dbReference type="ARBA" id="ARBA00004286"/>
    </source>
</evidence>
<organism evidence="17 18">
    <name type="scientific">Cricetulus griseus</name>
    <name type="common">Chinese hamster</name>
    <name type="synonym">Cricetulus barabensis griseus</name>
    <dbReference type="NCBI Taxonomy" id="10029"/>
    <lineage>
        <taxon>Eukaryota</taxon>
        <taxon>Metazoa</taxon>
        <taxon>Chordata</taxon>
        <taxon>Craniata</taxon>
        <taxon>Vertebrata</taxon>
        <taxon>Euteleostomi</taxon>
        <taxon>Mammalia</taxon>
        <taxon>Eutheria</taxon>
        <taxon>Euarchontoglires</taxon>
        <taxon>Glires</taxon>
        <taxon>Rodentia</taxon>
        <taxon>Myomorpha</taxon>
        <taxon>Muroidea</taxon>
        <taxon>Cricetidae</taxon>
        <taxon>Cricetinae</taxon>
        <taxon>Cricetulus</taxon>
    </lineage>
</organism>
<proteinExistence type="inferred from homology"/>
<dbReference type="PaxDb" id="10029-XP_007634447.1"/>
<dbReference type="PROSITE" id="PS00322">
    <property type="entry name" value="HISTONE_H3_1"/>
    <property type="match status" value="1"/>
</dbReference>
<evidence type="ECO:0000256" key="8">
    <source>
        <dbReference type="ARBA" id="ARBA00022934"/>
    </source>
</evidence>
<keyword evidence="12" id="KW-0544">Nucleosome core</keyword>
<dbReference type="Pfam" id="PF21193">
    <property type="entry name" value="NMD_SH3"/>
    <property type="match status" value="1"/>
</dbReference>
<evidence type="ECO:0000256" key="1">
    <source>
        <dbReference type="ARBA" id="ARBA00004123"/>
    </source>
</evidence>
<keyword evidence="6" id="KW-0013">ADP-ribosylation</keyword>
<dbReference type="SUPFAM" id="SSF47113">
    <property type="entry name" value="Histone-fold"/>
    <property type="match status" value="1"/>
</dbReference>
<accession>G3HHB8</accession>
<name>G3HHB8_CRIGR</name>
<evidence type="ECO:0000256" key="9">
    <source>
        <dbReference type="ARBA" id="ARBA00022990"/>
    </source>
</evidence>
<evidence type="ECO:0000256" key="5">
    <source>
        <dbReference type="ARBA" id="ARBA00022481"/>
    </source>
</evidence>
<evidence type="ECO:0000313" key="17">
    <source>
        <dbReference type="EMBL" id="EGW02037.1"/>
    </source>
</evidence>
<dbReference type="GO" id="GO:0003677">
    <property type="term" value="F:DNA binding"/>
    <property type="evidence" value="ECO:0007669"/>
    <property type="project" value="UniProtKB-KW"/>
</dbReference>
<keyword evidence="11" id="KW-0539">Nucleus</keyword>
<keyword evidence="8" id="KW-0164">Citrullination</keyword>
<dbReference type="AlphaFoldDB" id="G3HHB8"/>
<feature type="compositionally biased region" description="Low complexity" evidence="14">
    <location>
        <begin position="22"/>
        <end position="36"/>
    </location>
</feature>
<keyword evidence="4" id="KW-0158">Chromosome</keyword>
<feature type="domain" description="Core Histone H2A/H2B/H3" evidence="15">
    <location>
        <begin position="44"/>
        <end position="131"/>
    </location>
</feature>
<evidence type="ECO:0000256" key="14">
    <source>
        <dbReference type="SAM" id="MobiDB-lite"/>
    </source>
</evidence>
<dbReference type="Pfam" id="PF00125">
    <property type="entry name" value="Histone"/>
    <property type="match status" value="1"/>
</dbReference>
<dbReference type="GO" id="GO:0005634">
    <property type="term" value="C:nucleus"/>
    <property type="evidence" value="ECO:0007669"/>
    <property type="project" value="UniProtKB-SubCell"/>
</dbReference>
<dbReference type="InterPro" id="IPR048899">
    <property type="entry name" value="NMD_SH3"/>
</dbReference>
<evidence type="ECO:0000256" key="12">
    <source>
        <dbReference type="ARBA" id="ARBA00023269"/>
    </source>
</evidence>
<evidence type="ECO:0000259" key="16">
    <source>
        <dbReference type="Pfam" id="PF21193"/>
    </source>
</evidence>
<feature type="region of interest" description="Disordered" evidence="14">
    <location>
        <begin position="1"/>
        <end position="42"/>
    </location>
</feature>
<sequence length="365" mass="41166">MASTKQTARKSTGGKAPRKQLATKAARKSASSTGGTKNPHHYRPGTVALCDIRRYQKSTELLIRKLPFQRLVREIAQDFKTDLCFQSAAIGALQEASKAYMVGLFEDTNLCAIHAERVTIMPKDIQLACHIHGEAARCDPLARRDANKVRLVDAGFVWTEPHSKRLKVKLTIQKEDNVVCLSPKLAQSLGNMSQICICIRVTSAIHLIDPNTLQVADIDGNTFWSHPFNSLCHPKQLEEFIVMECSIVRDLKRSAGAGIISKKVLIKKSYDRTKRQRRRNWKLKELARDREDMDTDDERQYQDFLEDLEEDEAIRKNVNIYRDSTVPVESDTDDEGAPRISLAEMLEDLHISQDATGEEGASMMS</sequence>
<dbReference type="EMBL" id="JH000375">
    <property type="protein sequence ID" value="EGW02037.1"/>
    <property type="molecule type" value="Genomic_DNA"/>
</dbReference>
<comment type="similarity">
    <text evidence="3">Belongs to the histone H3 family.</text>
</comment>
<dbReference type="CDD" id="cd22911">
    <property type="entry name" value="HFD_H3"/>
    <property type="match status" value="1"/>
</dbReference>
<dbReference type="FunFam" id="1.10.20.10:FF:000078">
    <property type="entry name" value="Histone H3"/>
    <property type="match status" value="1"/>
</dbReference>
<dbReference type="GO" id="GO:0046982">
    <property type="term" value="F:protein heterodimerization activity"/>
    <property type="evidence" value="ECO:0007669"/>
    <property type="project" value="InterPro"/>
</dbReference>
<dbReference type="PRINTS" id="PR00622">
    <property type="entry name" value="HISTONEH3"/>
</dbReference>
<keyword evidence="10" id="KW-0238">DNA-binding</keyword>
<feature type="compositionally biased region" description="Polar residues" evidence="14">
    <location>
        <begin position="1"/>
        <end position="10"/>
    </location>
</feature>
<dbReference type="PROSITE" id="PS00959">
    <property type="entry name" value="HISTONE_H3_2"/>
    <property type="match status" value="1"/>
</dbReference>
<dbReference type="InterPro" id="IPR007125">
    <property type="entry name" value="H2A/H2B/H3"/>
</dbReference>
<dbReference type="GO" id="GO:0000786">
    <property type="term" value="C:nucleosome"/>
    <property type="evidence" value="ECO:0007669"/>
    <property type="project" value="UniProtKB-KW"/>
</dbReference>
<keyword evidence="5" id="KW-0488">Methylation</keyword>
<dbReference type="GO" id="GO:0030527">
    <property type="term" value="F:structural constituent of chromatin"/>
    <property type="evidence" value="ECO:0007669"/>
    <property type="project" value="InterPro"/>
</dbReference>
<evidence type="ECO:0000259" key="15">
    <source>
        <dbReference type="Pfam" id="PF00125"/>
    </source>
</evidence>
<dbReference type="InterPro" id="IPR009072">
    <property type="entry name" value="Histone-fold"/>
</dbReference>
<evidence type="ECO:0000256" key="7">
    <source>
        <dbReference type="ARBA" id="ARBA00022843"/>
    </source>
</evidence>
<evidence type="ECO:0000256" key="11">
    <source>
        <dbReference type="ARBA" id="ARBA00023242"/>
    </source>
</evidence>
<evidence type="ECO:0000313" key="18">
    <source>
        <dbReference type="Proteomes" id="UP000001075"/>
    </source>
</evidence>